<accession>A0AA35NWA4</accession>
<dbReference type="Proteomes" id="UP001178461">
    <property type="component" value="Chromosome 1"/>
</dbReference>
<reference evidence="1" key="1">
    <citation type="submission" date="2022-12" db="EMBL/GenBank/DDBJ databases">
        <authorList>
            <person name="Alioto T."/>
            <person name="Alioto T."/>
            <person name="Gomez Garrido J."/>
        </authorList>
    </citation>
    <scope>NUCLEOTIDE SEQUENCE</scope>
</reference>
<dbReference type="EMBL" id="OX395126">
    <property type="protein sequence ID" value="CAI5763433.1"/>
    <property type="molecule type" value="Genomic_DNA"/>
</dbReference>
<evidence type="ECO:0000313" key="2">
    <source>
        <dbReference type="Proteomes" id="UP001178461"/>
    </source>
</evidence>
<sequence>MQLRAYLRNIFSVLLRIIVTSESKLLYACIKPFTLLESNMGAGNAQGINSLEICPIQLSEELLNFWNTAKLKHVACSLPFMTPIQPFSWHAAVSPVLYSL</sequence>
<keyword evidence="2" id="KW-1185">Reference proteome</keyword>
<organism evidence="1 2">
    <name type="scientific">Podarcis lilfordi</name>
    <name type="common">Lilford's wall lizard</name>
    <dbReference type="NCBI Taxonomy" id="74358"/>
    <lineage>
        <taxon>Eukaryota</taxon>
        <taxon>Metazoa</taxon>
        <taxon>Chordata</taxon>
        <taxon>Craniata</taxon>
        <taxon>Vertebrata</taxon>
        <taxon>Euteleostomi</taxon>
        <taxon>Lepidosauria</taxon>
        <taxon>Squamata</taxon>
        <taxon>Bifurcata</taxon>
        <taxon>Unidentata</taxon>
        <taxon>Episquamata</taxon>
        <taxon>Laterata</taxon>
        <taxon>Lacertibaenia</taxon>
        <taxon>Lacertidae</taxon>
        <taxon>Podarcis</taxon>
    </lineage>
</organism>
<evidence type="ECO:0000313" key="1">
    <source>
        <dbReference type="EMBL" id="CAI5763433.1"/>
    </source>
</evidence>
<gene>
    <name evidence="1" type="ORF">PODLI_1B017188</name>
</gene>
<protein>
    <submittedName>
        <fullName evidence="1">Uncharacterized protein</fullName>
    </submittedName>
</protein>
<dbReference type="AlphaFoldDB" id="A0AA35NWA4"/>
<name>A0AA35NWA4_9SAUR</name>
<proteinExistence type="predicted"/>